<sequence length="51" mass="5500">MVQHRQQVYLGEPADRRRGAESTVDISGPVVASATASTILARIPRTPVARN</sequence>
<evidence type="ECO:0000256" key="1">
    <source>
        <dbReference type="SAM" id="MobiDB-lite"/>
    </source>
</evidence>
<proteinExistence type="predicted"/>
<gene>
    <name evidence="2" type="ORF">AB5J54_41035</name>
</gene>
<name>A0AB39TD31_9ACTN</name>
<feature type="region of interest" description="Disordered" evidence="1">
    <location>
        <begin position="1"/>
        <end position="23"/>
    </location>
</feature>
<organism evidence="2">
    <name type="scientific">Streptomyces sp. R44</name>
    <dbReference type="NCBI Taxonomy" id="3238633"/>
    <lineage>
        <taxon>Bacteria</taxon>
        <taxon>Bacillati</taxon>
        <taxon>Actinomycetota</taxon>
        <taxon>Actinomycetes</taxon>
        <taxon>Kitasatosporales</taxon>
        <taxon>Streptomycetaceae</taxon>
        <taxon>Streptomyces</taxon>
    </lineage>
</organism>
<dbReference type="AlphaFoldDB" id="A0AB39TD31"/>
<dbReference type="EMBL" id="CP163444">
    <property type="protein sequence ID" value="XDQ76508.1"/>
    <property type="molecule type" value="Genomic_DNA"/>
</dbReference>
<protein>
    <submittedName>
        <fullName evidence="2">Uncharacterized protein</fullName>
    </submittedName>
</protein>
<dbReference type="RefSeq" id="WP_369149133.1">
    <property type="nucleotide sequence ID" value="NZ_CP163444.1"/>
</dbReference>
<evidence type="ECO:0000313" key="2">
    <source>
        <dbReference type="EMBL" id="XDQ76508.1"/>
    </source>
</evidence>
<reference evidence="2" key="1">
    <citation type="submission" date="2024-07" db="EMBL/GenBank/DDBJ databases">
        <authorList>
            <person name="Yu S.T."/>
        </authorList>
    </citation>
    <scope>NUCLEOTIDE SEQUENCE</scope>
    <source>
        <strain evidence="2">R44</strain>
    </source>
</reference>
<accession>A0AB39TD31</accession>